<sequence length="290" mass="30179">MNWGPRRARLRALLAGPRCVFPASLHDPLSARLAQDLGFEMGMLAGSVASLAILGAPDLILLTLSEFAGLALRINRATALPLLVDADHGYGNALNVRRTVEELEIAGVAALTIEDTLLPTPFGGVGETRLVSIEEGRGKMAAALAGRGDPALVVAARTGAMAVAGVDDTIARGRAYAALGVDALFLTGVRRRAELDAIAAAVPLPLMLGTLSPELEDADYLSARGVRIALQGHLPFMAALQAAESTLQALRAGTKPAAIANTARPDLLRRVTREADYRHAMAAFLGQAGG</sequence>
<name>A0A8J4HD90_9PROT</name>
<accession>A0A8J4HD90</accession>
<dbReference type="InterPro" id="IPR039556">
    <property type="entry name" value="ICL/PEPM"/>
</dbReference>
<dbReference type="CDD" id="cd00377">
    <property type="entry name" value="ICL_PEPM"/>
    <property type="match status" value="1"/>
</dbReference>
<reference evidence="1" key="1">
    <citation type="journal article" date="2020" name="mSystems">
        <title>Genome- and Community-Level Interaction Insights into Carbon Utilization and Element Cycling Functions of Hydrothermarchaeota in Hydrothermal Sediment.</title>
        <authorList>
            <person name="Zhou Z."/>
            <person name="Liu Y."/>
            <person name="Xu W."/>
            <person name="Pan J."/>
            <person name="Luo Z.H."/>
            <person name="Li M."/>
        </authorList>
    </citation>
    <scope>NUCLEOTIDE SEQUENCE</scope>
    <source>
        <strain evidence="1">SpSt-997</strain>
    </source>
</reference>
<dbReference type="PANTHER" id="PTHR42905:SF3">
    <property type="entry name" value="OXALOACETATE DECARBOXYLASE"/>
    <property type="match status" value="1"/>
</dbReference>
<dbReference type="Pfam" id="PF13714">
    <property type="entry name" value="PEP_mutase"/>
    <property type="match status" value="1"/>
</dbReference>
<dbReference type="AlphaFoldDB" id="A0A8J4HD90"/>
<organism evidence="1">
    <name type="scientific">Acidicaldus sp</name>
    <dbReference type="NCBI Taxonomy" id="1872105"/>
    <lineage>
        <taxon>Bacteria</taxon>
        <taxon>Pseudomonadati</taxon>
        <taxon>Pseudomonadota</taxon>
        <taxon>Alphaproteobacteria</taxon>
        <taxon>Acetobacterales</taxon>
        <taxon>Acetobacteraceae</taxon>
        <taxon>Acidicaldus</taxon>
    </lineage>
</organism>
<comment type="caution">
    <text evidence="1">The sequence shown here is derived from an EMBL/GenBank/DDBJ whole genome shotgun (WGS) entry which is preliminary data.</text>
</comment>
<dbReference type="Gene3D" id="3.20.20.60">
    <property type="entry name" value="Phosphoenolpyruvate-binding domains"/>
    <property type="match status" value="1"/>
</dbReference>
<dbReference type="GO" id="GO:0046421">
    <property type="term" value="F:methylisocitrate lyase activity"/>
    <property type="evidence" value="ECO:0007669"/>
    <property type="project" value="TreeGrafter"/>
</dbReference>
<protein>
    <submittedName>
        <fullName evidence="1">Isocitrate lyase/PEP mutase family protein</fullName>
    </submittedName>
</protein>
<dbReference type="GO" id="GO:0019629">
    <property type="term" value="P:propionate catabolic process, 2-methylcitrate cycle"/>
    <property type="evidence" value="ECO:0007669"/>
    <property type="project" value="TreeGrafter"/>
</dbReference>
<proteinExistence type="predicted"/>
<dbReference type="SUPFAM" id="SSF51621">
    <property type="entry name" value="Phosphoenolpyruvate/pyruvate domain"/>
    <property type="match status" value="1"/>
</dbReference>
<dbReference type="InterPro" id="IPR015813">
    <property type="entry name" value="Pyrv/PenolPyrv_kinase-like_dom"/>
</dbReference>
<gene>
    <name evidence="1" type="ORF">ENY07_10060</name>
</gene>
<evidence type="ECO:0000313" key="1">
    <source>
        <dbReference type="EMBL" id="HGC43546.1"/>
    </source>
</evidence>
<keyword evidence="1" id="KW-0456">Lyase</keyword>
<dbReference type="InterPro" id="IPR040442">
    <property type="entry name" value="Pyrv_kinase-like_dom_sf"/>
</dbReference>
<dbReference type="EMBL" id="DTQM01000193">
    <property type="protein sequence ID" value="HGC43546.1"/>
    <property type="molecule type" value="Genomic_DNA"/>
</dbReference>
<dbReference type="PANTHER" id="PTHR42905">
    <property type="entry name" value="PHOSPHOENOLPYRUVATE CARBOXYLASE"/>
    <property type="match status" value="1"/>
</dbReference>